<proteinExistence type="predicted"/>
<comment type="caution">
    <text evidence="1">The sequence shown here is derived from an EMBL/GenBank/DDBJ whole genome shotgun (WGS) entry which is preliminary data.</text>
</comment>
<accession>A0A5N6ML97</accession>
<gene>
    <name evidence="1" type="ORF">E3N88_30079</name>
</gene>
<organism evidence="1 2">
    <name type="scientific">Mikania micrantha</name>
    <name type="common">bitter vine</name>
    <dbReference type="NCBI Taxonomy" id="192012"/>
    <lineage>
        <taxon>Eukaryota</taxon>
        <taxon>Viridiplantae</taxon>
        <taxon>Streptophyta</taxon>
        <taxon>Embryophyta</taxon>
        <taxon>Tracheophyta</taxon>
        <taxon>Spermatophyta</taxon>
        <taxon>Magnoliopsida</taxon>
        <taxon>eudicotyledons</taxon>
        <taxon>Gunneridae</taxon>
        <taxon>Pentapetalae</taxon>
        <taxon>asterids</taxon>
        <taxon>campanulids</taxon>
        <taxon>Asterales</taxon>
        <taxon>Asteraceae</taxon>
        <taxon>Asteroideae</taxon>
        <taxon>Heliantheae alliance</taxon>
        <taxon>Eupatorieae</taxon>
        <taxon>Mikania</taxon>
    </lineage>
</organism>
<reference evidence="1 2" key="1">
    <citation type="submission" date="2019-05" db="EMBL/GenBank/DDBJ databases">
        <title>Mikania micrantha, genome provides insights into the molecular mechanism of rapid growth.</title>
        <authorList>
            <person name="Liu B."/>
        </authorList>
    </citation>
    <scope>NUCLEOTIDE SEQUENCE [LARGE SCALE GENOMIC DNA]</scope>
    <source>
        <strain evidence="1">NLD-2019</strain>
        <tissue evidence="1">Leaf</tissue>
    </source>
</reference>
<dbReference type="EMBL" id="SZYD01000015">
    <property type="protein sequence ID" value="KAD3640856.1"/>
    <property type="molecule type" value="Genomic_DNA"/>
</dbReference>
<name>A0A5N6ML97_9ASTR</name>
<sequence length="83" mass="9425">MVHRSKAVLGAGWWSAPWVRREEIDGGGGWVGGRSKRLWVWTGGKELGQEKNEKGIDDPLYTWDFRLEEREPLNTLGLGQFLG</sequence>
<dbReference type="AlphaFoldDB" id="A0A5N6ML97"/>
<evidence type="ECO:0000313" key="2">
    <source>
        <dbReference type="Proteomes" id="UP000326396"/>
    </source>
</evidence>
<evidence type="ECO:0000313" key="1">
    <source>
        <dbReference type="EMBL" id="KAD3640856.1"/>
    </source>
</evidence>
<protein>
    <submittedName>
        <fullName evidence="1">Uncharacterized protein</fullName>
    </submittedName>
</protein>
<dbReference type="Proteomes" id="UP000326396">
    <property type="component" value="Linkage Group LG5"/>
</dbReference>
<keyword evidence="2" id="KW-1185">Reference proteome</keyword>